<dbReference type="RefSeq" id="WP_003003753.1">
    <property type="nucleotide sequence ID" value="NZ_AOHC02000036.1"/>
</dbReference>
<dbReference type="AlphaFoldDB" id="N1WK96"/>
<keyword evidence="2" id="KW-1185">Reference proteome</keyword>
<evidence type="ECO:0000313" key="2">
    <source>
        <dbReference type="Proteomes" id="UP000012313"/>
    </source>
</evidence>
<protein>
    <submittedName>
        <fullName evidence="1">Uncharacterized protein</fullName>
    </submittedName>
</protein>
<dbReference type="Gene3D" id="1.25.40.20">
    <property type="entry name" value="Ankyrin repeat-containing domain"/>
    <property type="match status" value="1"/>
</dbReference>
<name>N1WK96_9LEPT</name>
<dbReference type="InterPro" id="IPR036770">
    <property type="entry name" value="Ankyrin_rpt-contain_sf"/>
</dbReference>
<dbReference type="EMBL" id="AOHC02000036">
    <property type="protein sequence ID" value="EMY77529.1"/>
    <property type="molecule type" value="Genomic_DNA"/>
</dbReference>
<proteinExistence type="predicted"/>
<accession>N1WK96</accession>
<reference evidence="1" key="1">
    <citation type="submission" date="2013-03" db="EMBL/GenBank/DDBJ databases">
        <authorList>
            <person name="Harkins D.M."/>
            <person name="Durkin A.S."/>
            <person name="Brinkac L.M."/>
            <person name="Haft D.H."/>
            <person name="Selengut J.D."/>
            <person name="Sanka R."/>
            <person name="DePew J."/>
            <person name="Purushe J."/>
            <person name="Hartskeerl R.A."/>
            <person name="Ahmed A."/>
            <person name="van der Linden H."/>
            <person name="Goris M.G.A."/>
            <person name="Vinetz J.M."/>
            <person name="Sutton G.G."/>
            <person name="Nierman W.C."/>
            <person name="Fouts D.E."/>
        </authorList>
    </citation>
    <scope>NUCLEOTIDE SEQUENCE [LARGE SCALE GENOMIC DNA]</scope>
    <source>
        <strain evidence="1">ICFT</strain>
    </source>
</reference>
<dbReference type="SUPFAM" id="SSF48403">
    <property type="entry name" value="Ankyrin repeat"/>
    <property type="match status" value="1"/>
</dbReference>
<comment type="caution">
    <text evidence="1">The sequence shown here is derived from an EMBL/GenBank/DDBJ whole genome shotgun (WGS) entry which is preliminary data.</text>
</comment>
<dbReference type="Proteomes" id="UP000012313">
    <property type="component" value="Unassembled WGS sequence"/>
</dbReference>
<sequence length="46" mass="5295">MLFYCVQMDRFEIVRKLIATGAQVNSKNIQSCTPLGEQGVFRLQNF</sequence>
<evidence type="ECO:0000313" key="1">
    <source>
        <dbReference type="EMBL" id="EMY77529.1"/>
    </source>
</evidence>
<gene>
    <name evidence="1" type="ORF">LEP1GSC060_0165</name>
</gene>
<organism evidence="1 2">
    <name type="scientific">Leptospira weilii serovar Ranarum str. ICFT</name>
    <dbReference type="NCBI Taxonomy" id="1218598"/>
    <lineage>
        <taxon>Bacteria</taxon>
        <taxon>Pseudomonadati</taxon>
        <taxon>Spirochaetota</taxon>
        <taxon>Spirochaetia</taxon>
        <taxon>Leptospirales</taxon>
        <taxon>Leptospiraceae</taxon>
        <taxon>Leptospira</taxon>
    </lineage>
</organism>